<keyword evidence="1" id="KW-0808">Transferase</keyword>
<protein>
    <recommendedName>
        <fullName evidence="2">Glycosyl transferase family 1 domain-containing protein</fullName>
    </recommendedName>
</protein>
<gene>
    <name evidence="3" type="ORF">A2427_04635</name>
</gene>
<name>A0A1G2ETX4_9BACT</name>
<organism evidence="3 4">
    <name type="scientific">Candidatus Nealsonbacteria bacterium RIFOXYC1_FULL_40_7</name>
    <dbReference type="NCBI Taxonomy" id="1801678"/>
    <lineage>
        <taxon>Bacteria</taxon>
        <taxon>Candidatus Nealsoniibacteriota</taxon>
    </lineage>
</organism>
<dbReference type="InterPro" id="IPR001296">
    <property type="entry name" value="Glyco_trans_1"/>
</dbReference>
<dbReference type="PANTHER" id="PTHR46401:SF2">
    <property type="entry name" value="GLYCOSYLTRANSFERASE WBBK-RELATED"/>
    <property type="match status" value="1"/>
</dbReference>
<dbReference type="SUPFAM" id="SSF53756">
    <property type="entry name" value="UDP-Glycosyltransferase/glycogen phosphorylase"/>
    <property type="match status" value="1"/>
</dbReference>
<dbReference type="Gene3D" id="3.40.50.2000">
    <property type="entry name" value="Glycogen Phosphorylase B"/>
    <property type="match status" value="2"/>
</dbReference>
<evidence type="ECO:0000313" key="3">
    <source>
        <dbReference type="EMBL" id="OGZ28962.1"/>
    </source>
</evidence>
<accession>A0A1G2ETX4</accession>
<comment type="caution">
    <text evidence="3">The sequence shown here is derived from an EMBL/GenBank/DDBJ whole genome shotgun (WGS) entry which is preliminary data.</text>
</comment>
<reference evidence="3 4" key="1">
    <citation type="journal article" date="2016" name="Nat. Commun.">
        <title>Thousands of microbial genomes shed light on interconnected biogeochemical processes in an aquifer system.</title>
        <authorList>
            <person name="Anantharaman K."/>
            <person name="Brown C.T."/>
            <person name="Hug L.A."/>
            <person name="Sharon I."/>
            <person name="Castelle C.J."/>
            <person name="Probst A.J."/>
            <person name="Thomas B.C."/>
            <person name="Singh A."/>
            <person name="Wilkins M.J."/>
            <person name="Karaoz U."/>
            <person name="Brodie E.L."/>
            <person name="Williams K.H."/>
            <person name="Hubbard S.S."/>
            <person name="Banfield J.F."/>
        </authorList>
    </citation>
    <scope>NUCLEOTIDE SEQUENCE [LARGE SCALE GENOMIC DNA]</scope>
</reference>
<dbReference type="EMBL" id="MHMN01000007">
    <property type="protein sequence ID" value="OGZ28962.1"/>
    <property type="molecule type" value="Genomic_DNA"/>
</dbReference>
<dbReference type="GO" id="GO:0009103">
    <property type="term" value="P:lipopolysaccharide biosynthetic process"/>
    <property type="evidence" value="ECO:0007669"/>
    <property type="project" value="TreeGrafter"/>
</dbReference>
<dbReference type="CDD" id="cd03801">
    <property type="entry name" value="GT4_PimA-like"/>
    <property type="match status" value="1"/>
</dbReference>
<evidence type="ECO:0000256" key="1">
    <source>
        <dbReference type="ARBA" id="ARBA00022679"/>
    </source>
</evidence>
<feature type="domain" description="Glycosyl transferase family 1" evidence="2">
    <location>
        <begin position="51"/>
        <end position="204"/>
    </location>
</feature>
<sequence>MIEPIIFLLYRKTKFITGSQSAKQDLAGIMKIPANNITVIPHGVIIQRPRPFPKKETVKTVIYLGALAKDKGVEDALVAFSLLNRQEEYQFWVVGKPESEAYFERLKGMVKKSGLDRKLKFWGFVSQEKKFDLLARAHLMVNPSVHEGFGLVNIEANAMGTPVVAYRSQGLIDSVKDGVSGIIVDKNSPEALVEVISKLIQSGNYGEYCMGSVRWSKRFNWDKSKEQSLKLIESLGYS</sequence>
<dbReference type="AlphaFoldDB" id="A0A1G2ETX4"/>
<evidence type="ECO:0000313" key="4">
    <source>
        <dbReference type="Proteomes" id="UP000176326"/>
    </source>
</evidence>
<proteinExistence type="predicted"/>
<dbReference type="GO" id="GO:0016757">
    <property type="term" value="F:glycosyltransferase activity"/>
    <property type="evidence" value="ECO:0007669"/>
    <property type="project" value="InterPro"/>
</dbReference>
<dbReference type="Proteomes" id="UP000176326">
    <property type="component" value="Unassembled WGS sequence"/>
</dbReference>
<dbReference type="Pfam" id="PF00534">
    <property type="entry name" value="Glycos_transf_1"/>
    <property type="match status" value="1"/>
</dbReference>
<evidence type="ECO:0000259" key="2">
    <source>
        <dbReference type="Pfam" id="PF00534"/>
    </source>
</evidence>
<dbReference type="PANTHER" id="PTHR46401">
    <property type="entry name" value="GLYCOSYLTRANSFERASE WBBK-RELATED"/>
    <property type="match status" value="1"/>
</dbReference>